<proteinExistence type="inferred from homology"/>
<evidence type="ECO:0000256" key="5">
    <source>
        <dbReference type="ARBA" id="ARBA00022801"/>
    </source>
</evidence>
<dbReference type="Gene3D" id="3.40.50.1820">
    <property type="entry name" value="alpha/beta hydrolase"/>
    <property type="match status" value="1"/>
</dbReference>
<sequence length="552" mass="59328">MSGLLTALVACLSLAAFAEAKTPSCRREDVPTIDVFGLQVIDVQAKEVRNYTTWMSIPGLTAVAPPGPIDFCNITVTYTHPGLHDTVNNYIWLPLENWNGRFLAQGGAGLAAGADGWLAPNVASGFVSANTDGGHSIFGDIQKVGGDAAWWALPSPGNVDWNLLQDFASRSLDELPKISKQVIAGFYGKPADKSYWNGCSTGGRQGLMAAQRYPDNYDGILAAAPAINWANFVPAGMWPQIVMHKLDYYPSACELEAIRRAAIDSCDALDGLQDGVIAAPALCKYDAEAAVGEPFECGNVTGKVTTEAAAIANAAWAGPVRDGKREWYGVTHESLLGFSGVPGMAGLVMTECDDEVKRINCRGKPFIVGQSYVRDLLFKDAEYDTSHMGEDDFWKALRISRNEMMSIIDTSDPDLSEFRKSGAKMITWHGLGDQLIPSDGTLDYYQRVLALDSNAQDYYRYFEAPGVGHCMGGVGAAPSQPLDVLIKWVEEGIAPETLSAASLPVNGKAESARHRILCPYPLVAAYTGGNPNDAASFTCAESFDATKGHDEL</sequence>
<dbReference type="GeneID" id="19107061"/>
<evidence type="ECO:0000256" key="4">
    <source>
        <dbReference type="ARBA" id="ARBA00022729"/>
    </source>
</evidence>
<dbReference type="PANTHER" id="PTHR33938:SF8">
    <property type="entry name" value="CARBOXYLIC ESTER HYDROLASE"/>
    <property type="match status" value="1"/>
</dbReference>
<dbReference type="RefSeq" id="XP_007672699.1">
    <property type="nucleotide sequence ID" value="XM_007674509.1"/>
</dbReference>
<evidence type="ECO:0000256" key="3">
    <source>
        <dbReference type="ARBA" id="ARBA00022723"/>
    </source>
</evidence>
<dbReference type="PANTHER" id="PTHR33938">
    <property type="entry name" value="FERULOYL ESTERASE B-RELATED"/>
    <property type="match status" value="1"/>
</dbReference>
<keyword evidence="4 8" id="KW-0732">Signal</keyword>
<dbReference type="OMA" id="ATLWPQV"/>
<accession>M2N7W5</accession>
<keyword evidence="10" id="KW-1185">Reference proteome</keyword>
<feature type="chain" id="PRO_5005140106" description="Carboxylic ester hydrolase" evidence="8">
    <location>
        <begin position="21"/>
        <end position="552"/>
    </location>
</feature>
<evidence type="ECO:0000256" key="6">
    <source>
        <dbReference type="ARBA" id="ARBA00022837"/>
    </source>
</evidence>
<dbReference type="KEGG" id="bcom:BAUCODRAFT_102615"/>
<dbReference type="InterPro" id="IPR011118">
    <property type="entry name" value="Tannase/feruloyl_esterase"/>
</dbReference>
<dbReference type="EMBL" id="KB445551">
    <property type="protein sequence ID" value="EMD00199.1"/>
    <property type="molecule type" value="Genomic_DNA"/>
</dbReference>
<evidence type="ECO:0000256" key="1">
    <source>
        <dbReference type="ARBA" id="ARBA00006249"/>
    </source>
</evidence>
<dbReference type="OrthoDB" id="3039123at2759"/>
<dbReference type="SUPFAM" id="SSF53474">
    <property type="entry name" value="alpha/beta-Hydrolases"/>
    <property type="match status" value="1"/>
</dbReference>
<evidence type="ECO:0000256" key="2">
    <source>
        <dbReference type="ARBA" id="ARBA00022487"/>
    </source>
</evidence>
<keyword evidence="5 8" id="KW-0378">Hydrolase</keyword>
<evidence type="ECO:0000256" key="7">
    <source>
        <dbReference type="ARBA" id="ARBA00023157"/>
    </source>
</evidence>
<dbReference type="eggNOG" id="ENOG502SH94">
    <property type="taxonomic scope" value="Eukaryota"/>
</dbReference>
<dbReference type="STRING" id="717646.M2N7W5"/>
<dbReference type="Proteomes" id="UP000011761">
    <property type="component" value="Unassembled WGS sequence"/>
</dbReference>
<keyword evidence="3" id="KW-0479">Metal-binding</keyword>
<evidence type="ECO:0000313" key="9">
    <source>
        <dbReference type="EMBL" id="EMD00199.1"/>
    </source>
</evidence>
<feature type="signal peptide" evidence="8">
    <location>
        <begin position="1"/>
        <end position="20"/>
    </location>
</feature>
<keyword evidence="2" id="KW-0719">Serine esterase</keyword>
<dbReference type="InterPro" id="IPR029058">
    <property type="entry name" value="AB_hydrolase_fold"/>
</dbReference>
<comment type="similarity">
    <text evidence="1 8">Belongs to the tannase family.</text>
</comment>
<dbReference type="EC" id="3.1.1.-" evidence="8"/>
<dbReference type="AlphaFoldDB" id="M2N7W5"/>
<evidence type="ECO:0000256" key="8">
    <source>
        <dbReference type="RuleBase" id="RU361238"/>
    </source>
</evidence>
<keyword evidence="6" id="KW-0106">Calcium</keyword>
<dbReference type="HOGENOM" id="CLU_014819_3_2_1"/>
<protein>
    <recommendedName>
        <fullName evidence="8">Carboxylic ester hydrolase</fullName>
        <ecNumber evidence="8">3.1.1.-</ecNumber>
    </recommendedName>
</protein>
<dbReference type="GO" id="GO:0046872">
    <property type="term" value="F:metal ion binding"/>
    <property type="evidence" value="ECO:0007669"/>
    <property type="project" value="UniProtKB-KW"/>
</dbReference>
<evidence type="ECO:0000313" key="10">
    <source>
        <dbReference type="Proteomes" id="UP000011761"/>
    </source>
</evidence>
<keyword evidence="7" id="KW-1015">Disulfide bond</keyword>
<gene>
    <name evidence="9" type="ORF">BAUCODRAFT_102615</name>
</gene>
<dbReference type="GO" id="GO:0030600">
    <property type="term" value="F:feruloyl esterase activity"/>
    <property type="evidence" value="ECO:0007669"/>
    <property type="project" value="UniProtKB-ARBA"/>
</dbReference>
<reference evidence="9 10" key="1">
    <citation type="journal article" date="2012" name="PLoS Pathog.">
        <title>Diverse lifestyles and strategies of plant pathogenesis encoded in the genomes of eighteen Dothideomycetes fungi.</title>
        <authorList>
            <person name="Ohm R.A."/>
            <person name="Feau N."/>
            <person name="Henrissat B."/>
            <person name="Schoch C.L."/>
            <person name="Horwitz B.A."/>
            <person name="Barry K.W."/>
            <person name="Condon B.J."/>
            <person name="Copeland A.C."/>
            <person name="Dhillon B."/>
            <person name="Glaser F."/>
            <person name="Hesse C.N."/>
            <person name="Kosti I."/>
            <person name="LaButti K."/>
            <person name="Lindquist E.A."/>
            <person name="Lucas S."/>
            <person name="Salamov A.A."/>
            <person name="Bradshaw R.E."/>
            <person name="Ciuffetti L."/>
            <person name="Hamelin R.C."/>
            <person name="Kema G.H.J."/>
            <person name="Lawrence C."/>
            <person name="Scott J.A."/>
            <person name="Spatafora J.W."/>
            <person name="Turgeon B.G."/>
            <person name="de Wit P.J.G.M."/>
            <person name="Zhong S."/>
            <person name="Goodwin S.B."/>
            <person name="Grigoriev I.V."/>
        </authorList>
    </citation>
    <scope>NUCLEOTIDE SEQUENCE [LARGE SCALE GENOMIC DNA]</scope>
    <source>
        <strain evidence="9 10">UAMH 10762</strain>
    </source>
</reference>
<name>M2N7W5_BAUPA</name>
<organism evidence="9 10">
    <name type="scientific">Baudoinia panamericana (strain UAMH 10762)</name>
    <name type="common">Angels' share fungus</name>
    <name type="synonym">Baudoinia compniacensis (strain UAMH 10762)</name>
    <dbReference type="NCBI Taxonomy" id="717646"/>
    <lineage>
        <taxon>Eukaryota</taxon>
        <taxon>Fungi</taxon>
        <taxon>Dikarya</taxon>
        <taxon>Ascomycota</taxon>
        <taxon>Pezizomycotina</taxon>
        <taxon>Dothideomycetes</taxon>
        <taxon>Dothideomycetidae</taxon>
        <taxon>Mycosphaerellales</taxon>
        <taxon>Teratosphaeriaceae</taxon>
        <taxon>Baudoinia</taxon>
    </lineage>
</organism>
<dbReference type="Pfam" id="PF07519">
    <property type="entry name" value="Tannase"/>
    <property type="match status" value="1"/>
</dbReference>